<gene>
    <name evidence="9" type="ORF">EDS130_LOCUS27571</name>
</gene>
<proteinExistence type="predicted"/>
<accession>A0A814ZH93</accession>
<keyword evidence="6" id="KW-0408">Iron</keyword>
<dbReference type="OrthoDB" id="588261at2759"/>
<dbReference type="Proteomes" id="UP000663852">
    <property type="component" value="Unassembled WGS sequence"/>
</dbReference>
<evidence type="ECO:0000256" key="8">
    <source>
        <dbReference type="SAM" id="Phobius"/>
    </source>
</evidence>
<evidence type="ECO:0000256" key="4">
    <source>
        <dbReference type="ARBA" id="ARBA00022723"/>
    </source>
</evidence>
<evidence type="ECO:0000313" key="10">
    <source>
        <dbReference type="Proteomes" id="UP000663852"/>
    </source>
</evidence>
<dbReference type="Pfam" id="PF01127">
    <property type="entry name" value="Sdh_cyt"/>
    <property type="match status" value="1"/>
</dbReference>
<name>A0A814ZH93_ADIRI</name>
<dbReference type="EMBL" id="CAJNOJ010000174">
    <property type="protein sequence ID" value="CAF1243216.1"/>
    <property type="molecule type" value="Genomic_DNA"/>
</dbReference>
<organism evidence="9 10">
    <name type="scientific">Adineta ricciae</name>
    <name type="common">Rotifer</name>
    <dbReference type="NCBI Taxonomy" id="249248"/>
    <lineage>
        <taxon>Eukaryota</taxon>
        <taxon>Metazoa</taxon>
        <taxon>Spiralia</taxon>
        <taxon>Gnathifera</taxon>
        <taxon>Rotifera</taxon>
        <taxon>Eurotatoria</taxon>
        <taxon>Bdelloidea</taxon>
        <taxon>Adinetida</taxon>
        <taxon>Adinetidae</taxon>
        <taxon>Adineta</taxon>
    </lineage>
</organism>
<dbReference type="CDD" id="cd03499">
    <property type="entry name" value="SQR_TypeC_SdhC"/>
    <property type="match status" value="1"/>
</dbReference>
<keyword evidence="2" id="KW-0349">Heme</keyword>
<reference evidence="9" key="1">
    <citation type="submission" date="2021-02" db="EMBL/GenBank/DDBJ databases">
        <authorList>
            <person name="Nowell W R."/>
        </authorList>
    </citation>
    <scope>NUCLEOTIDE SEQUENCE</scope>
</reference>
<evidence type="ECO:0000256" key="6">
    <source>
        <dbReference type="ARBA" id="ARBA00023004"/>
    </source>
</evidence>
<dbReference type="NCBIfam" id="TIGR02970">
    <property type="entry name" value="succ_dehyd_cytB"/>
    <property type="match status" value="1"/>
</dbReference>
<dbReference type="GO" id="GO:0009055">
    <property type="term" value="F:electron transfer activity"/>
    <property type="evidence" value="ECO:0007669"/>
    <property type="project" value="InterPro"/>
</dbReference>
<keyword evidence="3 8" id="KW-0812">Transmembrane</keyword>
<dbReference type="AlphaFoldDB" id="A0A814ZH93"/>
<dbReference type="Gene3D" id="1.20.1300.10">
    <property type="entry name" value="Fumarate reductase/succinate dehydrogenase, transmembrane subunit"/>
    <property type="match status" value="1"/>
</dbReference>
<dbReference type="SUPFAM" id="SSF81343">
    <property type="entry name" value="Fumarate reductase respiratory complex transmembrane subunits"/>
    <property type="match status" value="1"/>
</dbReference>
<evidence type="ECO:0000256" key="3">
    <source>
        <dbReference type="ARBA" id="ARBA00022692"/>
    </source>
</evidence>
<keyword evidence="7 8" id="KW-0472">Membrane</keyword>
<dbReference type="InterPro" id="IPR034804">
    <property type="entry name" value="SQR/QFR_C/D"/>
</dbReference>
<dbReference type="InterPro" id="IPR014314">
    <property type="entry name" value="Succ_DH_cytb556"/>
</dbReference>
<dbReference type="GO" id="GO:0016020">
    <property type="term" value="C:membrane"/>
    <property type="evidence" value="ECO:0007669"/>
    <property type="project" value="UniProtKB-SubCell"/>
</dbReference>
<dbReference type="PANTHER" id="PTHR10978:SF5">
    <property type="entry name" value="SUCCINATE DEHYDROGENASE CYTOCHROME B560 SUBUNIT, MITOCHONDRIAL"/>
    <property type="match status" value="1"/>
</dbReference>
<evidence type="ECO:0000313" key="9">
    <source>
        <dbReference type="EMBL" id="CAF1243216.1"/>
    </source>
</evidence>
<dbReference type="PROSITE" id="PS01001">
    <property type="entry name" value="SDH_CYT_2"/>
    <property type="match status" value="1"/>
</dbReference>
<feature type="transmembrane region" description="Helical" evidence="8">
    <location>
        <begin position="120"/>
        <end position="138"/>
    </location>
</feature>
<feature type="transmembrane region" description="Helical" evidence="8">
    <location>
        <begin position="158"/>
        <end position="181"/>
    </location>
</feature>
<dbReference type="GO" id="GO:0006099">
    <property type="term" value="P:tricarboxylic acid cycle"/>
    <property type="evidence" value="ECO:0007669"/>
    <property type="project" value="InterPro"/>
</dbReference>
<evidence type="ECO:0000256" key="1">
    <source>
        <dbReference type="ARBA" id="ARBA00004141"/>
    </source>
</evidence>
<protein>
    <recommendedName>
        <fullName evidence="11">Succinate dehydrogenase cytochrome b560 subunit, mitochondrial</fullName>
    </recommendedName>
</protein>
<dbReference type="InterPro" id="IPR000701">
    <property type="entry name" value="SuccDH_FuR_B_TM-su"/>
</dbReference>
<keyword evidence="5 8" id="KW-1133">Transmembrane helix</keyword>
<evidence type="ECO:0000256" key="7">
    <source>
        <dbReference type="ARBA" id="ARBA00023136"/>
    </source>
</evidence>
<evidence type="ECO:0008006" key="11">
    <source>
        <dbReference type="Google" id="ProtNLM"/>
    </source>
</evidence>
<dbReference type="InterPro" id="IPR018495">
    <property type="entry name" value="Succ_DH_cyt_bsu_CS"/>
</dbReference>
<comment type="subcellular location">
    <subcellularLocation>
        <location evidence="1">Membrane</location>
        <topology evidence="1">Multi-pass membrane protein</topology>
    </subcellularLocation>
</comment>
<evidence type="ECO:0000256" key="5">
    <source>
        <dbReference type="ARBA" id="ARBA00022989"/>
    </source>
</evidence>
<evidence type="ECO:0000256" key="2">
    <source>
        <dbReference type="ARBA" id="ARBA00022617"/>
    </source>
</evidence>
<sequence length="194" mass="22124">MSITLFHLNRQLLTRALTRTGPLAIAQQKATSSTVTPDVAKYRAKSAEWLATNEKKYQRPISPHIQIYRFPFQVWSSGFHRISGLMLNGMLYTAGPLAFLATGHSTEILNYIYSMDIPSWFIFSVKLFIAWPISYHALNGIRHLAWDTGRGFENFEKISAVIFLLSFVLAGVITQLCLFPLDLHCKIFLNKKQK</sequence>
<dbReference type="GO" id="GO:0046872">
    <property type="term" value="F:metal ion binding"/>
    <property type="evidence" value="ECO:0007669"/>
    <property type="project" value="UniProtKB-KW"/>
</dbReference>
<comment type="caution">
    <text evidence="9">The sequence shown here is derived from an EMBL/GenBank/DDBJ whole genome shotgun (WGS) entry which is preliminary data.</text>
</comment>
<dbReference type="PANTHER" id="PTHR10978">
    <property type="entry name" value="SUCCINATE DEHYDROGENASE CYTOCHROME B560 SUBUNIT"/>
    <property type="match status" value="1"/>
</dbReference>
<keyword evidence="4" id="KW-0479">Metal-binding</keyword>